<keyword evidence="2" id="KW-1185">Reference proteome</keyword>
<dbReference type="EC" id="2.7.1.31" evidence="1"/>
<accession>A0A7W7NUC1</accession>
<proteinExistence type="predicted"/>
<comment type="caution">
    <text evidence="1">The sequence shown here is derived from an EMBL/GenBank/DDBJ whole genome shotgun (WGS) entry which is preliminary data.</text>
</comment>
<evidence type="ECO:0000313" key="1">
    <source>
        <dbReference type="EMBL" id="MBB4840782.1"/>
    </source>
</evidence>
<name>A0A7W7NUC1_9SPHN</name>
<organism evidence="1 2">
    <name type="scientific">Sphingomonas kyeonggiensis</name>
    <dbReference type="NCBI Taxonomy" id="1268553"/>
    <lineage>
        <taxon>Bacteria</taxon>
        <taxon>Pseudomonadati</taxon>
        <taxon>Pseudomonadota</taxon>
        <taxon>Alphaproteobacteria</taxon>
        <taxon>Sphingomonadales</taxon>
        <taxon>Sphingomonadaceae</taxon>
        <taxon>Sphingomonas</taxon>
    </lineage>
</organism>
<dbReference type="EMBL" id="JACHLN010000004">
    <property type="protein sequence ID" value="MBB4840782.1"/>
    <property type="molecule type" value="Genomic_DNA"/>
</dbReference>
<dbReference type="InterPro" id="IPR027417">
    <property type="entry name" value="P-loop_NTPase"/>
</dbReference>
<dbReference type="RefSeq" id="WP_221416568.1">
    <property type="nucleotide sequence ID" value="NZ_JACHLN010000004.1"/>
</dbReference>
<dbReference type="AlphaFoldDB" id="A0A7W7NUC1"/>
<gene>
    <name evidence="1" type="ORF">HNP52_003879</name>
</gene>
<reference evidence="1 2" key="1">
    <citation type="submission" date="2020-08" db="EMBL/GenBank/DDBJ databases">
        <title>Functional genomics of gut bacteria from endangered species of beetles.</title>
        <authorList>
            <person name="Carlos-Shanley C."/>
        </authorList>
    </citation>
    <scope>NUCLEOTIDE SEQUENCE [LARGE SCALE GENOMIC DNA]</scope>
    <source>
        <strain evidence="1 2">S00224</strain>
    </source>
</reference>
<dbReference type="Proteomes" id="UP000575241">
    <property type="component" value="Unassembled WGS sequence"/>
</dbReference>
<sequence length="252" mass="27974">MAAPPPLPAAEWIAERLRSGTRRPFVLGIAGAQGSGKSTIARALAQRFACPVLSLDDLYLDGAARRRLAETIHPLLRTRGVPGTHDVAAGLAAIEALAHGPALLPRFDKARDEPGAPEQIPGPAGMLILEGWCLGARPQGEAELEEPVNDLERTQDTDGRWRRWVNARLAGPYQALWARIDQLVFLQAPDFDIVADWRIEQERKAGGPMTDAEVRRFVQYYERLTRHMLRHGSAWADLTLRLDADRRPDFIT</sequence>
<protein>
    <submittedName>
        <fullName evidence="1">D-glycerate 3-kinase</fullName>
        <ecNumber evidence="1">2.7.1.31</ecNumber>
    </submittedName>
</protein>
<dbReference type="SUPFAM" id="SSF52540">
    <property type="entry name" value="P-loop containing nucleoside triphosphate hydrolases"/>
    <property type="match status" value="1"/>
</dbReference>
<dbReference type="GO" id="GO:0008887">
    <property type="term" value="F:glycerate kinase activity"/>
    <property type="evidence" value="ECO:0007669"/>
    <property type="project" value="UniProtKB-EC"/>
</dbReference>
<keyword evidence="1" id="KW-0808">Transferase</keyword>
<keyword evidence="1" id="KW-0418">Kinase</keyword>
<evidence type="ECO:0000313" key="2">
    <source>
        <dbReference type="Proteomes" id="UP000575241"/>
    </source>
</evidence>
<dbReference type="Gene3D" id="3.40.50.300">
    <property type="entry name" value="P-loop containing nucleotide triphosphate hydrolases"/>
    <property type="match status" value="1"/>
</dbReference>